<accession>A0ACB7RNZ0</accession>
<organism evidence="1 2">
    <name type="scientific">Hyalomma asiaticum</name>
    <name type="common">Tick</name>
    <dbReference type="NCBI Taxonomy" id="266040"/>
    <lineage>
        <taxon>Eukaryota</taxon>
        <taxon>Metazoa</taxon>
        <taxon>Ecdysozoa</taxon>
        <taxon>Arthropoda</taxon>
        <taxon>Chelicerata</taxon>
        <taxon>Arachnida</taxon>
        <taxon>Acari</taxon>
        <taxon>Parasitiformes</taxon>
        <taxon>Ixodida</taxon>
        <taxon>Ixodoidea</taxon>
        <taxon>Ixodidae</taxon>
        <taxon>Hyalomminae</taxon>
        <taxon>Hyalomma</taxon>
    </lineage>
</organism>
<dbReference type="Proteomes" id="UP000821845">
    <property type="component" value="Chromosome 8"/>
</dbReference>
<proteinExistence type="predicted"/>
<reference evidence="1" key="1">
    <citation type="submission" date="2020-05" db="EMBL/GenBank/DDBJ databases">
        <title>Large-scale comparative analyses of tick genomes elucidate their genetic diversity and vector capacities.</title>
        <authorList>
            <person name="Jia N."/>
            <person name="Wang J."/>
            <person name="Shi W."/>
            <person name="Du L."/>
            <person name="Sun Y."/>
            <person name="Zhan W."/>
            <person name="Jiang J."/>
            <person name="Wang Q."/>
            <person name="Zhang B."/>
            <person name="Ji P."/>
            <person name="Sakyi L.B."/>
            <person name="Cui X."/>
            <person name="Yuan T."/>
            <person name="Jiang B."/>
            <person name="Yang W."/>
            <person name="Lam T.T.-Y."/>
            <person name="Chang Q."/>
            <person name="Ding S."/>
            <person name="Wang X."/>
            <person name="Zhu J."/>
            <person name="Ruan X."/>
            <person name="Zhao L."/>
            <person name="Wei J."/>
            <person name="Que T."/>
            <person name="Du C."/>
            <person name="Cheng J."/>
            <person name="Dai P."/>
            <person name="Han X."/>
            <person name="Huang E."/>
            <person name="Gao Y."/>
            <person name="Liu J."/>
            <person name="Shao H."/>
            <person name="Ye R."/>
            <person name="Li L."/>
            <person name="Wei W."/>
            <person name="Wang X."/>
            <person name="Wang C."/>
            <person name="Yang T."/>
            <person name="Huo Q."/>
            <person name="Li W."/>
            <person name="Guo W."/>
            <person name="Chen H."/>
            <person name="Zhou L."/>
            <person name="Ni X."/>
            <person name="Tian J."/>
            <person name="Zhou Y."/>
            <person name="Sheng Y."/>
            <person name="Liu T."/>
            <person name="Pan Y."/>
            <person name="Xia L."/>
            <person name="Li J."/>
            <person name="Zhao F."/>
            <person name="Cao W."/>
        </authorList>
    </citation>
    <scope>NUCLEOTIDE SEQUENCE</scope>
    <source>
        <strain evidence="1">Hyas-2018</strain>
    </source>
</reference>
<keyword evidence="2" id="KW-1185">Reference proteome</keyword>
<dbReference type="EMBL" id="CM023488">
    <property type="protein sequence ID" value="KAH6924188.1"/>
    <property type="molecule type" value="Genomic_DNA"/>
</dbReference>
<evidence type="ECO:0000313" key="2">
    <source>
        <dbReference type="Proteomes" id="UP000821845"/>
    </source>
</evidence>
<protein>
    <submittedName>
        <fullName evidence="1">Uncharacterized protein</fullName>
    </submittedName>
</protein>
<name>A0ACB7RNZ0_HYAAI</name>
<gene>
    <name evidence="1" type="ORF">HPB50_013482</name>
</gene>
<evidence type="ECO:0000313" key="1">
    <source>
        <dbReference type="EMBL" id="KAH6924188.1"/>
    </source>
</evidence>
<sequence length="188" mass="21534">MLMAIVLEFKNQGIRIVQAVHNHNLLNRSHNLHNRLQRHPKTPLFRRFRWRAGQSPCRLSQIPARPTLRRLSFRQLHRPRPAPLPPALRTSPVPKIRHEQPNFQLCVGVHVYDMPRTDTNPVAQKQDLSLLGVHYKVPDEAVGRLDILGVRDDDVLVSRTQNGDGASQFRPEVRRGGGAIGSFRERLV</sequence>
<comment type="caution">
    <text evidence="1">The sequence shown here is derived from an EMBL/GenBank/DDBJ whole genome shotgun (WGS) entry which is preliminary data.</text>
</comment>